<dbReference type="EMBL" id="MT360682">
    <property type="protein sequence ID" value="WEY17696.1"/>
    <property type="molecule type" value="Genomic_DNA"/>
</dbReference>
<sequence length="139" mass="16839">MIYYKYKKRLAKSKPFFVSAFIIIMSLTIIYFQDLIMREFQRFQRNELETLKRHSENWYRNEHRKPRLRDPLCGVHCAPGFKEAYAGNLASRNARFMCWMQDRKDDYVAMRRYNVQKNYCTGGYSILDQDDFTDFIVSV</sequence>
<dbReference type="Proteomes" id="UP000509462">
    <property type="component" value="Segment"/>
</dbReference>
<keyword evidence="1" id="KW-0472">Membrane</keyword>
<keyword evidence="1" id="KW-1133">Transmembrane helix</keyword>
<feature type="transmembrane region" description="Helical" evidence="1">
    <location>
        <begin position="16"/>
        <end position="36"/>
    </location>
</feature>
<name>A0A9X9TDD3_9CAUD</name>
<keyword evidence="1" id="KW-0812">Transmembrane</keyword>
<evidence type="ECO:0000256" key="1">
    <source>
        <dbReference type="SAM" id="Phobius"/>
    </source>
</evidence>
<proteinExistence type="predicted"/>
<evidence type="ECO:0000313" key="3">
    <source>
        <dbReference type="Proteomes" id="UP000509462"/>
    </source>
</evidence>
<gene>
    <name evidence="2" type="ORF">VC1_35</name>
</gene>
<reference evidence="2" key="1">
    <citation type="submission" date="2020-04" db="EMBL/GenBank/DDBJ databases">
        <authorList>
            <person name="Kumar P."/>
            <person name="Meghvansi M.K."/>
            <person name="Kamboj D.V."/>
        </authorList>
    </citation>
    <scope>NUCLEOTIDE SEQUENCE [LARGE SCALE GENOMIC DNA]</scope>
</reference>
<accession>A0A9X9TDD3</accession>
<organism evidence="2 3">
    <name type="scientific">Vibrio phage Vc1</name>
    <dbReference type="NCBI Taxonomy" id="1480731"/>
    <lineage>
        <taxon>Viruses</taxon>
        <taxon>Duplodnaviria</taxon>
        <taxon>Heunggongvirae</taxon>
        <taxon>Uroviricota</taxon>
        <taxon>Caudoviricetes</taxon>
        <taxon>Drexlerviridae</taxon>
        <taxon>Jhansiroadvirus</taxon>
        <taxon>Jhansiroadvirus gwaliVC1</taxon>
    </lineage>
</organism>
<evidence type="ECO:0000313" key="2">
    <source>
        <dbReference type="EMBL" id="WEY17696.1"/>
    </source>
</evidence>
<protein>
    <submittedName>
        <fullName evidence="2">Uncharacterized protein</fullName>
    </submittedName>
</protein>
<keyword evidence="3" id="KW-1185">Reference proteome</keyword>